<proteinExistence type="predicted"/>
<sequence length="390" mass="41980">MARKYRASVGPSFRGCREYGTQPGGAQQMNGSVEWIDSVGHNLGNLGKSDCGGPMLLKRDKWDYSPVVVSGGYYQTSQLVMIYGDLGGGIHHPVAAASDSSMFASGATGISRTIPTAPSFEAITALRELQTDGFPSAPGVQAWRDRSKAAKASGSEYLNVQFGWIPLVSDMRRFAKTVVNHHKILSDLRSGSKKVTRVGYSFPSTYESTSGSGNISVYYPLNSGISSTVPGNWNCYQENRTWFNGAFSYYLPASDTQLGKAALYAEYANKLLGVKPTPSNIWNAAPWTWALDWFTNAGDVVKNISQMGHDGLVLKYGYIMSRTSTKTTLVTGSQAGFSGFMSAGSVTHLEEWKKRMPANPYGFGVTGDSLSNAQKAVIAALGLSHSHGHG</sequence>
<accession>A0A514DAS8</accession>
<organism evidence="1">
    <name type="scientific">Leviviridae sp</name>
    <dbReference type="NCBI Taxonomy" id="2027243"/>
    <lineage>
        <taxon>Viruses</taxon>
        <taxon>Riboviria</taxon>
        <taxon>Orthornavirae</taxon>
        <taxon>Lenarviricota</taxon>
        <taxon>Leviviricetes</taxon>
        <taxon>Norzivirales</taxon>
        <taxon>Fiersviridae</taxon>
    </lineage>
</organism>
<name>A0A514DAS8_9VIRU</name>
<protein>
    <submittedName>
        <fullName evidence="1">Uncharacterized protein</fullName>
    </submittedName>
</protein>
<evidence type="ECO:0000313" key="1">
    <source>
        <dbReference type="EMBL" id="QDH90713.1"/>
    </source>
</evidence>
<reference evidence="1" key="1">
    <citation type="submission" date="2019-05" db="EMBL/GenBank/DDBJ databases">
        <title>Metatranscriptomic reconstruction reveals RNA viruses with the potential to shape carbon cycling in soil.</title>
        <authorList>
            <person name="Starr E.P."/>
            <person name="Nuccio E."/>
            <person name="Pett-Ridge J."/>
            <person name="Banfield J.F."/>
            <person name="Firestone M.K."/>
        </authorList>
    </citation>
    <scope>NUCLEOTIDE SEQUENCE</scope>
    <source>
        <strain evidence="1">H4_Rhizo_Litter_21_scaffold_627</strain>
    </source>
</reference>
<gene>
    <name evidence="1" type="ORF">H4RhizoLitter21627_000003</name>
</gene>
<dbReference type="EMBL" id="MN035736">
    <property type="protein sequence ID" value="QDH90713.1"/>
    <property type="molecule type" value="Genomic_RNA"/>
</dbReference>